<organism evidence="2 3">
    <name type="scientific">Seminavis robusta</name>
    <dbReference type="NCBI Taxonomy" id="568900"/>
    <lineage>
        <taxon>Eukaryota</taxon>
        <taxon>Sar</taxon>
        <taxon>Stramenopiles</taxon>
        <taxon>Ochrophyta</taxon>
        <taxon>Bacillariophyta</taxon>
        <taxon>Bacillariophyceae</taxon>
        <taxon>Bacillariophycidae</taxon>
        <taxon>Naviculales</taxon>
        <taxon>Naviculaceae</taxon>
        <taxon>Seminavis</taxon>
    </lineage>
</organism>
<gene>
    <name evidence="2" type="ORF">SEMRO_99_G050730.1</name>
</gene>
<dbReference type="AlphaFoldDB" id="A0A9N8DJV9"/>
<dbReference type="PROSITE" id="PS51257">
    <property type="entry name" value="PROKAR_LIPOPROTEIN"/>
    <property type="match status" value="1"/>
</dbReference>
<keyword evidence="3" id="KW-1185">Reference proteome</keyword>
<feature type="chain" id="PRO_5040211785" evidence="1">
    <location>
        <begin position="23"/>
        <end position="240"/>
    </location>
</feature>
<dbReference type="EMBL" id="CAICTM010000098">
    <property type="protein sequence ID" value="CAB9501064.1"/>
    <property type="molecule type" value="Genomic_DNA"/>
</dbReference>
<dbReference type="OrthoDB" id="56212at2759"/>
<evidence type="ECO:0000313" key="3">
    <source>
        <dbReference type="Proteomes" id="UP001153069"/>
    </source>
</evidence>
<feature type="signal peptide" evidence="1">
    <location>
        <begin position="1"/>
        <end position="22"/>
    </location>
</feature>
<evidence type="ECO:0000313" key="2">
    <source>
        <dbReference type="EMBL" id="CAB9501064.1"/>
    </source>
</evidence>
<comment type="caution">
    <text evidence="2">The sequence shown here is derived from an EMBL/GenBank/DDBJ whole genome shotgun (WGS) entry which is preliminary data.</text>
</comment>
<protein>
    <submittedName>
        <fullName evidence="2">Uncharacterized protein</fullName>
    </submittedName>
</protein>
<evidence type="ECO:0000256" key="1">
    <source>
        <dbReference type="SAM" id="SignalP"/>
    </source>
</evidence>
<accession>A0A9N8DJV9</accession>
<sequence length="240" mass="24998">MLTKLSFVAAVALSSLFSGVSALSSGAIGCNGDEPAVGGTHTDAAVRPLQKTGDFASGSLTFAINGVPLDPDVPFDAPIGMAHTWTLTVDLDGLQSRPFRGFLVRVGGGDGNVGADDALEILDESGADVQEALVCAAQPGVGGLTHTSNDEKTCVMGALVLEELNTNIPVDVTVVIENREEKSAYFYNQFKINAVDTAPVGQVSRTNLMSCGGPPPPAATMTDTVWETYWETSVETMVMT</sequence>
<dbReference type="Proteomes" id="UP001153069">
    <property type="component" value="Unassembled WGS sequence"/>
</dbReference>
<keyword evidence="1" id="KW-0732">Signal</keyword>
<reference evidence="2" key="1">
    <citation type="submission" date="2020-06" db="EMBL/GenBank/DDBJ databases">
        <authorList>
            <consortium name="Plant Systems Biology data submission"/>
        </authorList>
    </citation>
    <scope>NUCLEOTIDE SEQUENCE</scope>
    <source>
        <strain evidence="2">D6</strain>
    </source>
</reference>
<name>A0A9N8DJV9_9STRA</name>
<proteinExistence type="predicted"/>